<dbReference type="Proteomes" id="UP000654345">
    <property type="component" value="Unassembled WGS sequence"/>
</dbReference>
<dbReference type="InterPro" id="IPR022791">
    <property type="entry name" value="L-PG_synthase/AglD"/>
</dbReference>
<evidence type="ECO:0000256" key="6">
    <source>
        <dbReference type="SAM" id="MobiDB-lite"/>
    </source>
</evidence>
<evidence type="ECO:0000256" key="2">
    <source>
        <dbReference type="ARBA" id="ARBA00022475"/>
    </source>
</evidence>
<evidence type="ECO:0000256" key="7">
    <source>
        <dbReference type="SAM" id="Phobius"/>
    </source>
</evidence>
<keyword evidence="2" id="KW-1003">Cell membrane</keyword>
<dbReference type="PANTHER" id="PTHR40277">
    <property type="entry name" value="BLL5419 PROTEIN"/>
    <property type="match status" value="1"/>
</dbReference>
<keyword evidence="4 7" id="KW-1133">Transmembrane helix</keyword>
<feature type="transmembrane region" description="Helical" evidence="7">
    <location>
        <begin position="320"/>
        <end position="341"/>
    </location>
</feature>
<reference evidence="8 9" key="1">
    <citation type="journal article" date="2021" name="Int. J. Syst. Evol. Microbiol.">
        <title>Reticulibacter mediterranei gen. nov., sp. nov., within the new family Reticulibacteraceae fam. nov., and Ktedonospora formicarum gen. nov., sp. nov., Ktedonobacter robiniae sp. nov., Dictyobacter formicarum sp. nov. and Dictyobacter arantiisoli sp. nov., belonging to the class Ktedonobacteria.</title>
        <authorList>
            <person name="Yabe S."/>
            <person name="Zheng Y."/>
            <person name="Wang C.M."/>
            <person name="Sakai Y."/>
            <person name="Abe K."/>
            <person name="Yokota A."/>
            <person name="Donadio S."/>
            <person name="Cavaletti L."/>
            <person name="Monciardini P."/>
        </authorList>
    </citation>
    <scope>NUCLEOTIDE SEQUENCE [LARGE SCALE GENOMIC DNA]</scope>
    <source>
        <strain evidence="8 9">SOSP1-30</strain>
    </source>
</reference>
<sequence length="394" mass="42997">MTTLPNPGPDMPLRPFHSLRDFGAFQGVSQTTPQVTVPGAPEPRQPMAYATHRPQVRQSQVASTQTDTSKVATDTEQLQHEQRKRWLIIGLRGSVSLVLLGYLLITAPWTSLFTALHSLNFGLVGIAFLLGGMSSVAYAFQWHRLLRAEHIRFDLADLIKLHLVSLTFYHFLPTSIDGDTLKATYVGKCADNPTGAASAMMLCHVTSFLGMLVIAVPMLVLHPERFPFAISMWFILLALGIGVLFSGALLVSLMLPEIIFGKWLEYRPVRALLLLGNALSISLNRPHALLFAISYGLLSWLCAIFSCQTCALALDMHIPLAFYCVAVPLVTLVSTLPISLCGFGLREVILIAVFSAAPIPAGSALALALLLDAQLLFFSALGGYHYFTLGRHSV</sequence>
<evidence type="ECO:0000256" key="3">
    <source>
        <dbReference type="ARBA" id="ARBA00022692"/>
    </source>
</evidence>
<gene>
    <name evidence="8" type="ORF">KSB_17560</name>
</gene>
<feature type="region of interest" description="Disordered" evidence="6">
    <location>
        <begin position="52"/>
        <end position="76"/>
    </location>
</feature>
<feature type="transmembrane region" description="Helical" evidence="7">
    <location>
        <begin position="348"/>
        <end position="371"/>
    </location>
</feature>
<evidence type="ECO:0008006" key="10">
    <source>
        <dbReference type="Google" id="ProtNLM"/>
    </source>
</evidence>
<proteinExistence type="predicted"/>
<feature type="transmembrane region" description="Helical" evidence="7">
    <location>
        <begin position="121"/>
        <end position="141"/>
    </location>
</feature>
<evidence type="ECO:0000313" key="8">
    <source>
        <dbReference type="EMBL" id="GHO53281.1"/>
    </source>
</evidence>
<evidence type="ECO:0000256" key="5">
    <source>
        <dbReference type="ARBA" id="ARBA00023136"/>
    </source>
</evidence>
<organism evidence="8 9">
    <name type="scientific">Ktedonobacter robiniae</name>
    <dbReference type="NCBI Taxonomy" id="2778365"/>
    <lineage>
        <taxon>Bacteria</taxon>
        <taxon>Bacillati</taxon>
        <taxon>Chloroflexota</taxon>
        <taxon>Ktedonobacteria</taxon>
        <taxon>Ktedonobacterales</taxon>
        <taxon>Ktedonobacteraceae</taxon>
        <taxon>Ktedonobacter</taxon>
    </lineage>
</organism>
<feature type="transmembrane region" description="Helical" evidence="7">
    <location>
        <begin position="86"/>
        <end position="109"/>
    </location>
</feature>
<keyword evidence="5 7" id="KW-0472">Membrane</keyword>
<feature type="transmembrane region" description="Helical" evidence="7">
    <location>
        <begin position="199"/>
        <end position="221"/>
    </location>
</feature>
<dbReference type="PANTHER" id="PTHR40277:SF1">
    <property type="entry name" value="BLL5419 PROTEIN"/>
    <property type="match status" value="1"/>
</dbReference>
<dbReference type="RefSeq" id="WP_201370129.1">
    <property type="nucleotide sequence ID" value="NZ_BNJG01000001.1"/>
</dbReference>
<feature type="compositionally biased region" description="Polar residues" evidence="6">
    <location>
        <begin position="56"/>
        <end position="76"/>
    </location>
</feature>
<dbReference type="EMBL" id="BNJG01000001">
    <property type="protein sequence ID" value="GHO53281.1"/>
    <property type="molecule type" value="Genomic_DNA"/>
</dbReference>
<name>A0ABQ3UKS3_9CHLR</name>
<feature type="transmembrane region" description="Helical" evidence="7">
    <location>
        <begin position="290"/>
        <end position="314"/>
    </location>
</feature>
<keyword evidence="9" id="KW-1185">Reference proteome</keyword>
<evidence type="ECO:0000256" key="4">
    <source>
        <dbReference type="ARBA" id="ARBA00022989"/>
    </source>
</evidence>
<comment type="subcellular location">
    <subcellularLocation>
        <location evidence="1">Cell membrane</location>
        <topology evidence="1">Multi-pass membrane protein</topology>
    </subcellularLocation>
</comment>
<dbReference type="Pfam" id="PF03706">
    <property type="entry name" value="LPG_synthase_TM"/>
    <property type="match status" value="1"/>
</dbReference>
<protein>
    <recommendedName>
        <fullName evidence="10">Lysylphosphatidylglycerol synthetase family protein</fullName>
    </recommendedName>
</protein>
<feature type="transmembrane region" description="Helical" evidence="7">
    <location>
        <begin position="233"/>
        <end position="255"/>
    </location>
</feature>
<evidence type="ECO:0000313" key="9">
    <source>
        <dbReference type="Proteomes" id="UP000654345"/>
    </source>
</evidence>
<comment type="caution">
    <text evidence="8">The sequence shown here is derived from an EMBL/GenBank/DDBJ whole genome shotgun (WGS) entry which is preliminary data.</text>
</comment>
<accession>A0ABQ3UKS3</accession>
<keyword evidence="3 7" id="KW-0812">Transmembrane</keyword>
<evidence type="ECO:0000256" key="1">
    <source>
        <dbReference type="ARBA" id="ARBA00004651"/>
    </source>
</evidence>